<proteinExistence type="predicted"/>
<accession>A0ABR2KWX1</accession>
<evidence type="ECO:0000313" key="2">
    <source>
        <dbReference type="EMBL" id="KAK8895631.1"/>
    </source>
</evidence>
<feature type="compositionally biased region" description="Acidic residues" evidence="1">
    <location>
        <begin position="1023"/>
        <end position="1032"/>
    </location>
</feature>
<sequence>MKRLLEKYKDIEASENKTNNRNDKLDILIQILLSDHLLENLKNSDEQLLSFFSEETIFTEVFRFCLGFNSDFMFSTELLQNFQYQNQVEIRKALSLKCLQVFLNIPLSSCSDLISSSLEFSDICSDLFLLNIKYKIMKICIELFQNNSDDNNDLKCADTHFFGFFSQIILKIMKWSFPIFFMPDIYKQKITERNENNNTDNKIISQIQKKDKKSNDQLKIQIKKNDNILEKIENLNKIIDYFGLNLKIDAIVDHENLECFISISQKNLDSFIPNYKYISNLIIFNIHDNYAMQEFLVDILKLYPEALPDGSIIKRLSQIACNDFDTKNINSNNIDRNCSNCIDNCKNNEKLDTVKISFKDNEDNTQKDNVNIDDTKEIDFDYYFNKLKNCFCDSLDACYTIVDIYHSLSNESPIFYQFQDSTVLNNIMKAASIIYDEEKDIPNNSFKHTVLTINLIDIVTKTVATNNKLLSSVVLPSNLIISQENVSDVTVSMIELYLKKKALMKENSSKSSNPPRSNLPFYRRMSPSYHSFNSNLNNLTMFQLQSRNCYNDNDTKYTDECELFKLFFTSEKLQIKLVNYFFNNDEDKQNSIGNKSLIQSSSTNCINKFDYPTSSSTSLRYSANIDCSYPRSQSTGTWQQNEKSLSNDEITLLTTIANIPGLVTNLERAYDKDPANRLKVTRSKSSNVSTSNNSSNLDLSNSNTSTAISYDTFVSTNSSNEVYSSTESSCESIDDLNSSPPPRWTPACKFLALSLAKLNLNSNIVIPIFNSRKWKSSILPAIRKFGLILESTYGFGEPMSRHRSSSMNDKLPNIPQPFSPNTTNNSSFSKSMELPIFPINQSNTHSCIEKRRNSLEKVKFSSNFFPSSFNPSNHFLIDDDDIELPSIKIDQDNDYNDNRIENENDECCSDLASFEPEELEIDVNENDFENQCEKENKIDRNKLKTCKNHPHSMNKLFSTPRPNQFGFCGPPTFLNETKSNSESYSSSDSVNNIKMSTQQTLIEKNKNTQQTPPSPKISSSNSEGDDEFIIDI</sequence>
<feature type="region of interest" description="Disordered" evidence="1">
    <location>
        <begin position="978"/>
        <end position="1032"/>
    </location>
</feature>
<name>A0ABR2KWX1_9EUKA</name>
<protein>
    <submittedName>
        <fullName evidence="2">Uncharacterized protein</fullName>
    </submittedName>
</protein>
<organism evidence="2 3">
    <name type="scientific">Tritrichomonas musculus</name>
    <dbReference type="NCBI Taxonomy" id="1915356"/>
    <lineage>
        <taxon>Eukaryota</taxon>
        <taxon>Metamonada</taxon>
        <taxon>Parabasalia</taxon>
        <taxon>Tritrichomonadida</taxon>
        <taxon>Tritrichomonadidae</taxon>
        <taxon>Tritrichomonas</taxon>
    </lineage>
</organism>
<keyword evidence="3" id="KW-1185">Reference proteome</keyword>
<feature type="compositionally biased region" description="Polar residues" evidence="1">
    <location>
        <begin position="993"/>
        <end position="1022"/>
    </location>
</feature>
<comment type="caution">
    <text evidence="2">The sequence shown here is derived from an EMBL/GenBank/DDBJ whole genome shotgun (WGS) entry which is preliminary data.</text>
</comment>
<feature type="compositionally biased region" description="Low complexity" evidence="1">
    <location>
        <begin position="980"/>
        <end position="992"/>
    </location>
</feature>
<evidence type="ECO:0000313" key="3">
    <source>
        <dbReference type="Proteomes" id="UP001470230"/>
    </source>
</evidence>
<feature type="region of interest" description="Disordered" evidence="1">
    <location>
        <begin position="675"/>
        <end position="698"/>
    </location>
</feature>
<dbReference type="Proteomes" id="UP001470230">
    <property type="component" value="Unassembled WGS sequence"/>
</dbReference>
<evidence type="ECO:0000256" key="1">
    <source>
        <dbReference type="SAM" id="MobiDB-lite"/>
    </source>
</evidence>
<dbReference type="EMBL" id="JAPFFF010000003">
    <property type="protein sequence ID" value="KAK8895631.1"/>
    <property type="molecule type" value="Genomic_DNA"/>
</dbReference>
<feature type="compositionally biased region" description="Low complexity" evidence="1">
    <location>
        <begin position="683"/>
        <end position="698"/>
    </location>
</feature>
<reference evidence="2 3" key="1">
    <citation type="submission" date="2024-04" db="EMBL/GenBank/DDBJ databases">
        <title>Tritrichomonas musculus Genome.</title>
        <authorList>
            <person name="Alves-Ferreira E."/>
            <person name="Grigg M."/>
            <person name="Lorenzi H."/>
            <person name="Galac M."/>
        </authorList>
    </citation>
    <scope>NUCLEOTIDE SEQUENCE [LARGE SCALE GENOMIC DNA]</scope>
    <source>
        <strain evidence="2 3">EAF2021</strain>
    </source>
</reference>
<gene>
    <name evidence="2" type="ORF">M9Y10_024101</name>
</gene>